<comment type="pathway">
    <text evidence="2 11">Protein modification; protein glycosylation.</text>
</comment>
<dbReference type="EC" id="2.4.1.-" evidence="11"/>
<evidence type="ECO:0000256" key="3">
    <source>
        <dbReference type="ARBA" id="ARBA00005735"/>
    </source>
</evidence>
<evidence type="ECO:0000256" key="9">
    <source>
        <dbReference type="ARBA" id="ARBA00023136"/>
    </source>
</evidence>
<evidence type="ECO:0000256" key="4">
    <source>
        <dbReference type="ARBA" id="ARBA00022676"/>
    </source>
</evidence>
<dbReference type="Pfam" id="PF02709">
    <property type="entry name" value="Glyco_transf_7C"/>
    <property type="match status" value="1"/>
</dbReference>
<keyword evidence="4 11" id="KW-0328">Glycosyltransferase</keyword>
<evidence type="ECO:0000256" key="11">
    <source>
        <dbReference type="RuleBase" id="RU368121"/>
    </source>
</evidence>
<keyword evidence="8 11" id="KW-1133">Transmembrane helix</keyword>
<dbReference type="InterPro" id="IPR027995">
    <property type="entry name" value="Galactosyl_T_N"/>
</dbReference>
<name>A0A9P0GXH3_PHACE</name>
<dbReference type="GO" id="GO:0005794">
    <property type="term" value="C:Golgi apparatus"/>
    <property type="evidence" value="ECO:0007669"/>
    <property type="project" value="TreeGrafter"/>
</dbReference>
<evidence type="ECO:0000256" key="10">
    <source>
        <dbReference type="ARBA" id="ARBA00023180"/>
    </source>
</evidence>
<keyword evidence="7 11" id="KW-0735">Signal-anchor</keyword>
<evidence type="ECO:0000256" key="7">
    <source>
        <dbReference type="ARBA" id="ARBA00022968"/>
    </source>
</evidence>
<keyword evidence="11" id="KW-0464">Manganese</keyword>
<dbReference type="GO" id="GO:0008378">
    <property type="term" value="F:galactosyltransferase activity"/>
    <property type="evidence" value="ECO:0007669"/>
    <property type="project" value="TreeGrafter"/>
</dbReference>
<dbReference type="InterPro" id="IPR029044">
    <property type="entry name" value="Nucleotide-diphossugar_trans"/>
</dbReference>
<evidence type="ECO:0000256" key="8">
    <source>
        <dbReference type="ARBA" id="ARBA00022989"/>
    </source>
</evidence>
<evidence type="ECO:0000256" key="2">
    <source>
        <dbReference type="ARBA" id="ARBA00004922"/>
    </source>
</evidence>
<keyword evidence="15" id="KW-1185">Reference proteome</keyword>
<dbReference type="GO" id="GO:0005975">
    <property type="term" value="P:carbohydrate metabolic process"/>
    <property type="evidence" value="ECO:0007669"/>
    <property type="project" value="InterPro"/>
</dbReference>
<organism evidence="14 15">
    <name type="scientific">Phaedon cochleariae</name>
    <name type="common">Mustard beetle</name>
    <dbReference type="NCBI Taxonomy" id="80249"/>
    <lineage>
        <taxon>Eukaryota</taxon>
        <taxon>Metazoa</taxon>
        <taxon>Ecdysozoa</taxon>
        <taxon>Arthropoda</taxon>
        <taxon>Hexapoda</taxon>
        <taxon>Insecta</taxon>
        <taxon>Pterygota</taxon>
        <taxon>Neoptera</taxon>
        <taxon>Endopterygota</taxon>
        <taxon>Coleoptera</taxon>
        <taxon>Polyphaga</taxon>
        <taxon>Cucujiformia</taxon>
        <taxon>Chrysomeloidea</taxon>
        <taxon>Chrysomelidae</taxon>
        <taxon>Chrysomelinae</taxon>
        <taxon>Chrysomelini</taxon>
        <taxon>Phaedon</taxon>
    </lineage>
</organism>
<evidence type="ECO:0000256" key="6">
    <source>
        <dbReference type="ARBA" id="ARBA00022692"/>
    </source>
</evidence>
<dbReference type="OrthoDB" id="10038994at2759"/>
<dbReference type="CDD" id="cd00899">
    <property type="entry name" value="b4GalT"/>
    <property type="match status" value="1"/>
</dbReference>
<dbReference type="AlphaFoldDB" id="A0A9P0GXH3"/>
<dbReference type="SUPFAM" id="SSF53448">
    <property type="entry name" value="Nucleotide-diphospho-sugar transferases"/>
    <property type="match status" value="1"/>
</dbReference>
<dbReference type="InterPro" id="IPR027791">
    <property type="entry name" value="Galactosyl_T_C"/>
</dbReference>
<dbReference type="PANTHER" id="PTHR19300">
    <property type="entry name" value="BETA-1,4-GALACTOSYLTRANSFERASE"/>
    <property type="match status" value="1"/>
</dbReference>
<evidence type="ECO:0000259" key="12">
    <source>
        <dbReference type="Pfam" id="PF02709"/>
    </source>
</evidence>
<feature type="domain" description="Galactosyltransferase C-terminal" evidence="12">
    <location>
        <begin position="186"/>
        <end position="263"/>
    </location>
</feature>
<comment type="function">
    <text evidence="11">Catalyzes the transfer of galactose onto proteins or lipids.</text>
</comment>
<reference evidence="14" key="1">
    <citation type="submission" date="2022-01" db="EMBL/GenBank/DDBJ databases">
        <authorList>
            <person name="King R."/>
        </authorList>
    </citation>
    <scope>NUCLEOTIDE SEQUENCE</scope>
</reference>
<dbReference type="GO" id="GO:0033842">
    <property type="term" value="F:N-acetyl-beta-glucosaminyl-derivative 4-beta-N-acetylgalactosaminyltransferase activity"/>
    <property type="evidence" value="ECO:0007669"/>
    <property type="project" value="TreeGrafter"/>
</dbReference>
<accession>A0A9P0GXH3</accession>
<evidence type="ECO:0000313" key="14">
    <source>
        <dbReference type="EMBL" id="CAH1179366.1"/>
    </source>
</evidence>
<protein>
    <recommendedName>
        <fullName evidence="11">Beta-1,4-N-acetylgalactosaminyltransferase</fullName>
        <ecNumber evidence="11">2.4.1.-</ecNumber>
    </recommendedName>
    <alternativeName>
        <fullName evidence="11">Beta-4-GalNAcT</fullName>
    </alternativeName>
</protein>
<dbReference type="GO" id="GO:0046872">
    <property type="term" value="F:metal ion binding"/>
    <property type="evidence" value="ECO:0007669"/>
    <property type="project" value="UniProtKB-UniRule"/>
</dbReference>
<keyword evidence="5 11" id="KW-0808">Transferase</keyword>
<dbReference type="PANTHER" id="PTHR19300:SF48">
    <property type="entry name" value="BETA-1,4-N-ACETYLGALACTOSAMINYLTRANSFERASE"/>
    <property type="match status" value="1"/>
</dbReference>
<keyword evidence="11" id="KW-0479">Metal-binding</keyword>
<evidence type="ECO:0000256" key="1">
    <source>
        <dbReference type="ARBA" id="ARBA00004606"/>
    </source>
</evidence>
<dbReference type="Proteomes" id="UP001153737">
    <property type="component" value="Chromosome 8"/>
</dbReference>
<evidence type="ECO:0000256" key="5">
    <source>
        <dbReference type="ARBA" id="ARBA00022679"/>
    </source>
</evidence>
<feature type="transmembrane region" description="Helical" evidence="11">
    <location>
        <begin position="6"/>
        <end position="22"/>
    </location>
</feature>
<dbReference type="EMBL" id="OU896714">
    <property type="protein sequence ID" value="CAH1179366.1"/>
    <property type="molecule type" value="Genomic_DNA"/>
</dbReference>
<evidence type="ECO:0000313" key="15">
    <source>
        <dbReference type="Proteomes" id="UP001153737"/>
    </source>
</evidence>
<dbReference type="InterPro" id="IPR003859">
    <property type="entry name" value="Galactosyl_T"/>
</dbReference>
<keyword evidence="9 11" id="KW-0472">Membrane</keyword>
<comment type="subcellular location">
    <subcellularLocation>
        <location evidence="1 11">Membrane</location>
        <topology evidence="1 11">Single-pass type II membrane protein</topology>
    </subcellularLocation>
</comment>
<comment type="similarity">
    <text evidence="3 11">Belongs to the glycosyltransferase 7 family.</text>
</comment>
<dbReference type="Gene3D" id="3.90.550.10">
    <property type="entry name" value="Spore Coat Polysaccharide Biosynthesis Protein SpsA, Chain A"/>
    <property type="match status" value="1"/>
</dbReference>
<reference evidence="14" key="2">
    <citation type="submission" date="2022-10" db="EMBL/GenBank/DDBJ databases">
        <authorList>
            <consortium name="ENA_rothamsted_submissions"/>
            <consortium name="culmorum"/>
            <person name="King R."/>
        </authorList>
    </citation>
    <scope>NUCLEOTIDE SEQUENCE</scope>
</reference>
<gene>
    <name evidence="14" type="ORF">PHAECO_LOCUS12029</name>
</gene>
<dbReference type="Pfam" id="PF13733">
    <property type="entry name" value="Glyco_transf_7N"/>
    <property type="match status" value="1"/>
</dbReference>
<keyword evidence="10 11" id="KW-0325">Glycoprotein</keyword>
<feature type="domain" description="Galactosyltransferase N-terminal" evidence="13">
    <location>
        <begin position="72"/>
        <end position="182"/>
    </location>
</feature>
<comment type="cofactor">
    <cofactor evidence="11">
        <name>Mn(2+)</name>
        <dbReference type="ChEBI" id="CHEBI:29035"/>
    </cofactor>
</comment>
<evidence type="ECO:0000259" key="13">
    <source>
        <dbReference type="Pfam" id="PF13733"/>
    </source>
</evidence>
<dbReference type="GO" id="GO:0016020">
    <property type="term" value="C:membrane"/>
    <property type="evidence" value="ECO:0007669"/>
    <property type="project" value="UniProtKB-SubCell"/>
</dbReference>
<dbReference type="PRINTS" id="PR02050">
    <property type="entry name" value="B14GALTRFASE"/>
</dbReference>
<dbReference type="GO" id="GO:0006688">
    <property type="term" value="P:glycosphingolipid biosynthetic process"/>
    <property type="evidence" value="ECO:0007669"/>
    <property type="project" value="TreeGrafter"/>
</dbReference>
<keyword evidence="6 11" id="KW-0812">Transmembrane</keyword>
<sequence>MLRQFLIILTIVIIFIAVYFPTRHARHYNYIALQNIANELDLRKPIEIDYNLKNCTYHGVVLNNEDINIDSVYVTKTFNKTFIGGEYKPSRCLPLIKTALIVPYRSRPNHLNIFLNYMHSFLQRQNIHYRIFIVDQNDTSPFNRAKMLNFGATEAMKHKYNCLILHDVDLIPINTGNIYGCTKVPRHMSSSLDTFRYNLPYLTLFGGAAAISSEHFKKVHGMSNKFYGWGGEDDDFYRRLVQNDLEPCRFPPEISRYIMLPHEKQKASENRFKLLEESEQNQKTDGISSLSQNYIVKLEDLYTHIIVS</sequence>
<proteinExistence type="inferred from homology"/>